<accession>R7T914</accession>
<proteinExistence type="predicted"/>
<reference evidence="3 5" key="2">
    <citation type="journal article" date="2013" name="Nature">
        <title>Insights into bilaterian evolution from three spiralian genomes.</title>
        <authorList>
            <person name="Simakov O."/>
            <person name="Marletaz F."/>
            <person name="Cho S.J."/>
            <person name="Edsinger-Gonzales E."/>
            <person name="Havlak P."/>
            <person name="Hellsten U."/>
            <person name="Kuo D.H."/>
            <person name="Larsson T."/>
            <person name="Lv J."/>
            <person name="Arendt D."/>
            <person name="Savage R."/>
            <person name="Osoegawa K."/>
            <person name="de Jong P."/>
            <person name="Grimwood J."/>
            <person name="Chapman J.A."/>
            <person name="Shapiro H."/>
            <person name="Aerts A."/>
            <person name="Otillar R.P."/>
            <person name="Terry A.Y."/>
            <person name="Boore J.L."/>
            <person name="Grigoriev I.V."/>
            <person name="Lindberg D.R."/>
            <person name="Seaver E.C."/>
            <person name="Weisblat D.A."/>
            <person name="Putnam N.H."/>
            <person name="Rokhsar D.S."/>
        </authorList>
    </citation>
    <scope>NUCLEOTIDE SEQUENCE</scope>
    <source>
        <strain evidence="3 5">I ESC-2004</strain>
    </source>
</reference>
<dbReference type="PANTHER" id="PTHR46609:SF8">
    <property type="entry name" value="YQAJ VIRAL RECOMBINASE DOMAIN-CONTAINING PROTEIN"/>
    <property type="match status" value="1"/>
</dbReference>
<dbReference type="Gene3D" id="3.90.320.10">
    <property type="match status" value="1"/>
</dbReference>
<evidence type="ECO:0000256" key="1">
    <source>
        <dbReference type="SAM" id="MobiDB-lite"/>
    </source>
</evidence>
<dbReference type="InterPro" id="IPR051703">
    <property type="entry name" value="NF-kappa-B_Signaling_Reg"/>
</dbReference>
<dbReference type="InterPro" id="IPR011604">
    <property type="entry name" value="PDDEXK-like_dom_sf"/>
</dbReference>
<feature type="region of interest" description="Disordered" evidence="1">
    <location>
        <begin position="489"/>
        <end position="518"/>
    </location>
</feature>
<dbReference type="CDD" id="cd22343">
    <property type="entry name" value="PDDEXK_lambda_exonuclease-like"/>
    <property type="match status" value="1"/>
</dbReference>
<dbReference type="SUPFAM" id="SSF52980">
    <property type="entry name" value="Restriction endonuclease-like"/>
    <property type="match status" value="1"/>
</dbReference>
<feature type="domain" description="YqaJ viral recombinase" evidence="2">
    <location>
        <begin position="50"/>
        <end position="170"/>
    </location>
</feature>
<dbReference type="GO" id="GO:0006281">
    <property type="term" value="P:DNA repair"/>
    <property type="evidence" value="ECO:0007669"/>
    <property type="project" value="UniProtKB-ARBA"/>
</dbReference>
<dbReference type="Gene3D" id="3.40.960.10">
    <property type="entry name" value="VSR Endonuclease"/>
    <property type="match status" value="1"/>
</dbReference>
<dbReference type="EMBL" id="KB311008">
    <property type="protein sequence ID" value="ELT90223.1"/>
    <property type="molecule type" value="Genomic_DNA"/>
</dbReference>
<reference evidence="5" key="1">
    <citation type="submission" date="2012-12" db="EMBL/GenBank/DDBJ databases">
        <authorList>
            <person name="Hellsten U."/>
            <person name="Grimwood J."/>
            <person name="Chapman J.A."/>
            <person name="Shapiro H."/>
            <person name="Aerts A."/>
            <person name="Otillar R.P."/>
            <person name="Terry A.Y."/>
            <person name="Boore J.L."/>
            <person name="Simakov O."/>
            <person name="Marletaz F."/>
            <person name="Cho S.-J."/>
            <person name="Edsinger-Gonzales E."/>
            <person name="Havlak P."/>
            <person name="Kuo D.-H."/>
            <person name="Larsson T."/>
            <person name="Lv J."/>
            <person name="Arendt D."/>
            <person name="Savage R."/>
            <person name="Osoegawa K."/>
            <person name="de Jong P."/>
            <person name="Lindberg D.R."/>
            <person name="Seaver E.C."/>
            <person name="Weisblat D.A."/>
            <person name="Putnam N.H."/>
            <person name="Grigoriev I.V."/>
            <person name="Rokhsar D.S."/>
        </authorList>
    </citation>
    <scope>NUCLEOTIDE SEQUENCE</scope>
    <source>
        <strain evidence="5">I ESC-2004</strain>
    </source>
</reference>
<dbReference type="InterPro" id="IPR043502">
    <property type="entry name" value="DNA/RNA_pol_sf"/>
</dbReference>
<dbReference type="InterPro" id="IPR011335">
    <property type="entry name" value="Restrct_endonuc-II-like"/>
</dbReference>
<feature type="region of interest" description="Disordered" evidence="1">
    <location>
        <begin position="294"/>
        <end position="318"/>
    </location>
</feature>
<feature type="compositionally biased region" description="Basic and acidic residues" evidence="1">
    <location>
        <begin position="296"/>
        <end position="314"/>
    </location>
</feature>
<gene>
    <name evidence="3" type="ORF">CAPTEDRAFT_201997</name>
</gene>
<feature type="region of interest" description="Disordered" evidence="1">
    <location>
        <begin position="1706"/>
        <end position="1758"/>
    </location>
</feature>
<name>R7T914_CAPTE</name>
<dbReference type="InterPro" id="IPR019080">
    <property type="entry name" value="YqaJ_viral_recombinase"/>
</dbReference>
<feature type="compositionally biased region" description="Acidic residues" evidence="1">
    <location>
        <begin position="1733"/>
        <end position="1743"/>
    </location>
</feature>
<feature type="region of interest" description="Disordered" evidence="1">
    <location>
        <begin position="1557"/>
        <end position="1606"/>
    </location>
</feature>
<dbReference type="HOGENOM" id="CLU_234967_0_0_1"/>
<sequence>MDPLTAIYRNLIQPLNGRAIPADITPHKPRAVYTVEDIERRTRGQADNPEWMACRYGRVTASVCGRIIHASSRAFRGNKAAALATIAEGIVHPKDFTSKATDWGKTNEGAAIQAYIQDAAQFPPGATLDSDCGLYLDPHHPWIGVSPDGIVTLPNSSGTRVLLEVKCPYGQRTDPDFSASGFYLKRGDGTLLATCGGKGNGRDEYLLNMKTAQGRNYYYQIQLSLAVLNIDYAHLFVWTPTKTTSVHIRRQDPVRERQMIKCLKDFYTSSIEARIDKDKFRSVYIEYNSCDNGDNNDERAAGADETSGRTKKAADDDDDNSASFVPVILHDLKPSAKRRRLIQIAVSVFNEWYAMTTRTRSLYQLLQDASTSNIIPPEEHNRRKIAAADYVLNNPDISDAVKNDYAQKLETIFDNAKWTTTVSGGRGGRGAPNGVRRIQDIYNIGLETPTSDEGLLKQQILDTFQHYIRPKIDSKCKVSVMMGTMMEYKPMGKGGKQKGRTDGGDDNEEPHNTKYYRPDFNSSSFKPIAIGVRGNDAEGMTADADALREALRGTVGEALAMDRPDSKYQLACYTNISFRVFLAPMEPIIGRSMYGRLPGKPSHLSRKRLFTPKRRDNLCIFACIKKALGIKGRVYNVAKTYVRKHCCESLAKKGVLSGLNVSMLSLKRRGLNVGGKLRGWSFFRQCLSEHARMLEDTFGIKLYLFAHDEEADRERNFDRRRLSVLTLYSPSSKAIGQTVPILLTTDRVDADNIYTHAHLIRDHEVTLHGLRCGVCNKVFSRQWTKKTHKCKTEPTLHYPGGPRARQLTIWERLEEIGLDVPGGPRAWRAQHYIVWRADTHPLTGKLMKVTAVTNAANFRTKSWPTVPGEARTWTGINAFKDFYRWAKEVRMMQEMWWIVKVKPILDEIKWNGPLEKMLKEYGSTLPCVSMPWDLKTTIAEWTPHTQKKGSRVMYAKGLYRSVLTDDKLHFLNWSNYDTPDKRHWDDYFKGKSGDDHCETVKALMEMARVRQADFDGMDDDIGGGFVELFRGNVSLPHIARYMGYRVAEQQGYAFFLSHGKEEGESIEQRFHNNMTGGPSMVFSRKVDGMKILTFDANSLYAWALSQDMPVGRRMFSFDRTNGFKVYGDRQTSMGELAWIEILRREMKGGLTIRTPEDTPVSRVRVNGFSGARYQPDGINRQEKIAFEFLGDYWHGSTVEKRQKTEAKLNDMKAAGWKVVSIWEKDFNEQYPGETEKAADRLFPPITRRFVQEKRKRKKDANCSDLVEDVLDAENMTACIRSGDVFGFAEVDVEWGYSTRPLPFLPAVFHKPDGALKASHSANRVLLHTPYIECLLRHGYRIKRVHRLWEFARGKPFKAFVDRAVEERAKNLKSANTWKLLVNSFYGGTILNKRNYGRTRTTSSDLKRGAMVMDPMFRDLSHVKGPLVHVLSAMPTVQMDTPNQLGKAVLDLAKVRMVDFYHDVVERLGGDLISFDTDAFTFAVHPDMDLAKELPIDVLDAYFDNPECPENDGVKKRGTPGLFHLESSGVYARVVGPKMVCVSNARMVKALPVRRKRQSGWGGVNNQHHARQVSWGRQRRRTGCRGGRRRRGRVGKRRRHQRGRGPRWNKFKSIVGRAWKKISPGVKSASRKALPHIAGMLLSRGGVEHKKRAAKGLAKKFGKDVLRPSIHSVYVIHETNMTDFWTIQKHDYLEYLKGVKEVKADHASKKVEEAAPINQKKTTKSAAAVVSKEDDCDEGDEVSNEDDHIAPSHAPAKDVKRAVAGMSAATKKKKTKRLALQRQSMMKSPGSSLSHQHPLSESQNTMISKRFTADSDYDTDMDDDEIVREGKRLAKIRDMDHAYPLLNARSKLAVKKGLQGIVSGGFREHLTADERKTIASRKRDYDKVCARGGKKKRNPFDGKRKHVGDTYVNFMKDVNLVPQSSSSSDENDVESTLDWSKWD</sequence>
<organism evidence="3">
    <name type="scientific">Capitella teleta</name>
    <name type="common">Polychaete worm</name>
    <dbReference type="NCBI Taxonomy" id="283909"/>
    <lineage>
        <taxon>Eukaryota</taxon>
        <taxon>Metazoa</taxon>
        <taxon>Spiralia</taxon>
        <taxon>Lophotrochozoa</taxon>
        <taxon>Annelida</taxon>
        <taxon>Polychaeta</taxon>
        <taxon>Sedentaria</taxon>
        <taxon>Scolecida</taxon>
        <taxon>Capitellidae</taxon>
        <taxon>Capitella</taxon>
    </lineage>
</organism>
<protein>
    <recommendedName>
        <fullName evidence="2">YqaJ viral recombinase domain-containing protein</fullName>
    </recommendedName>
</protein>
<dbReference type="Proteomes" id="UP000014760">
    <property type="component" value="Unassembled WGS sequence"/>
</dbReference>
<feature type="region of interest" description="Disordered" evidence="1">
    <location>
        <begin position="1920"/>
        <end position="1942"/>
    </location>
</feature>
<reference evidence="4" key="3">
    <citation type="submission" date="2015-06" db="UniProtKB">
        <authorList>
            <consortium name="EnsemblMetazoa"/>
        </authorList>
    </citation>
    <scope>IDENTIFICATION</scope>
</reference>
<dbReference type="EnsemblMetazoa" id="CapteT201997">
    <property type="protein sequence ID" value="CapteP201997"/>
    <property type="gene ID" value="CapteG201997"/>
</dbReference>
<dbReference type="Pfam" id="PF09588">
    <property type="entry name" value="YqaJ"/>
    <property type="match status" value="1"/>
</dbReference>
<evidence type="ECO:0000313" key="5">
    <source>
        <dbReference type="Proteomes" id="UP000014760"/>
    </source>
</evidence>
<dbReference type="OrthoDB" id="6150304at2759"/>
<dbReference type="PANTHER" id="PTHR46609">
    <property type="entry name" value="EXONUCLEASE, PHAGE-TYPE/RECB, C-TERMINAL DOMAIN-CONTAINING PROTEIN"/>
    <property type="match status" value="1"/>
</dbReference>
<feature type="compositionally biased region" description="Basic and acidic residues" evidence="1">
    <location>
        <begin position="1744"/>
        <end position="1758"/>
    </location>
</feature>
<evidence type="ECO:0000313" key="4">
    <source>
        <dbReference type="EnsemblMetazoa" id="CapteP201997"/>
    </source>
</evidence>
<dbReference type="SUPFAM" id="SSF56672">
    <property type="entry name" value="DNA/RNA polymerases"/>
    <property type="match status" value="1"/>
</dbReference>
<evidence type="ECO:0000313" key="3">
    <source>
        <dbReference type="EMBL" id="ELT90223.1"/>
    </source>
</evidence>
<feature type="compositionally biased region" description="Basic residues" evidence="1">
    <location>
        <begin position="1576"/>
        <end position="1606"/>
    </location>
</feature>
<dbReference type="EMBL" id="AMQN01014495">
    <property type="status" value="NOT_ANNOTATED_CDS"/>
    <property type="molecule type" value="Genomic_DNA"/>
</dbReference>
<keyword evidence="5" id="KW-1185">Reference proteome</keyword>
<evidence type="ECO:0000259" key="2">
    <source>
        <dbReference type="Pfam" id="PF09588"/>
    </source>
</evidence>